<evidence type="ECO:0000313" key="3">
    <source>
        <dbReference type="Proteomes" id="UP000799437"/>
    </source>
</evidence>
<gene>
    <name evidence="2" type="ORF">EJ05DRAFT_221730</name>
</gene>
<dbReference type="RefSeq" id="XP_033596004.1">
    <property type="nucleotide sequence ID" value="XM_033739908.1"/>
</dbReference>
<evidence type="ECO:0000313" key="2">
    <source>
        <dbReference type="EMBL" id="KAF2753553.1"/>
    </source>
</evidence>
<dbReference type="GeneID" id="54480962"/>
<dbReference type="PANTHER" id="PTHR37331:SF1">
    <property type="entry name" value="YALI0F11671P"/>
    <property type="match status" value="1"/>
</dbReference>
<dbReference type="AlphaFoldDB" id="A0A6A6VTL2"/>
<dbReference type="PANTHER" id="PTHR37331">
    <property type="entry name" value="YALI0F11671P"/>
    <property type="match status" value="1"/>
</dbReference>
<dbReference type="Proteomes" id="UP000799437">
    <property type="component" value="Unassembled WGS sequence"/>
</dbReference>
<dbReference type="EMBL" id="ML996584">
    <property type="protein sequence ID" value="KAF2753553.1"/>
    <property type="molecule type" value="Genomic_DNA"/>
</dbReference>
<dbReference type="OrthoDB" id="5397701at2759"/>
<reference evidence="2" key="1">
    <citation type="journal article" date="2020" name="Stud. Mycol.">
        <title>101 Dothideomycetes genomes: a test case for predicting lifestyles and emergence of pathogens.</title>
        <authorList>
            <person name="Haridas S."/>
            <person name="Albert R."/>
            <person name="Binder M."/>
            <person name="Bloem J."/>
            <person name="Labutti K."/>
            <person name="Salamov A."/>
            <person name="Andreopoulos B."/>
            <person name="Baker S."/>
            <person name="Barry K."/>
            <person name="Bills G."/>
            <person name="Bluhm B."/>
            <person name="Cannon C."/>
            <person name="Castanera R."/>
            <person name="Culley D."/>
            <person name="Daum C."/>
            <person name="Ezra D."/>
            <person name="Gonzalez J."/>
            <person name="Henrissat B."/>
            <person name="Kuo A."/>
            <person name="Liang C."/>
            <person name="Lipzen A."/>
            <person name="Lutzoni F."/>
            <person name="Magnuson J."/>
            <person name="Mondo S."/>
            <person name="Nolan M."/>
            <person name="Ohm R."/>
            <person name="Pangilinan J."/>
            <person name="Park H.-J."/>
            <person name="Ramirez L."/>
            <person name="Alfaro M."/>
            <person name="Sun H."/>
            <person name="Tritt A."/>
            <person name="Yoshinaga Y."/>
            <person name="Zwiers L.-H."/>
            <person name="Turgeon B."/>
            <person name="Goodwin S."/>
            <person name="Spatafora J."/>
            <person name="Crous P."/>
            <person name="Grigoriev I."/>
        </authorList>
    </citation>
    <scope>NUCLEOTIDE SEQUENCE</scope>
    <source>
        <strain evidence="2">CBS 121739</strain>
    </source>
</reference>
<sequence>MIQRSILRPIVATIRTSSFRARYSSSPTKLQDNPYIFVFPLSNSTNLLTLLPTNPPTPSLALGHCTSARPTPSTFTENPDVFPIIHEVLAAHATEDPVVRSQAAMFASQAGSALGKGGMLFSRSRASQQRHENMRGPGKTGRNGSDSGGAGGASNQGGIGGAGRGGFVHVSDMRNPPDFGRVAWPEDIFGSLEVDGTGEFVDGTGRYQSSGTYRMVTNEGIFGLPDTLRKKLVARLTELEQQLERKS</sequence>
<feature type="region of interest" description="Disordered" evidence="1">
    <location>
        <begin position="123"/>
        <end position="166"/>
    </location>
</feature>
<accession>A0A6A6VTL2</accession>
<feature type="compositionally biased region" description="Gly residues" evidence="1">
    <location>
        <begin position="138"/>
        <end position="166"/>
    </location>
</feature>
<organism evidence="2 3">
    <name type="scientific">Pseudovirgaria hyperparasitica</name>
    <dbReference type="NCBI Taxonomy" id="470096"/>
    <lineage>
        <taxon>Eukaryota</taxon>
        <taxon>Fungi</taxon>
        <taxon>Dikarya</taxon>
        <taxon>Ascomycota</taxon>
        <taxon>Pezizomycotina</taxon>
        <taxon>Dothideomycetes</taxon>
        <taxon>Dothideomycetes incertae sedis</taxon>
        <taxon>Acrospermales</taxon>
        <taxon>Acrospermaceae</taxon>
        <taxon>Pseudovirgaria</taxon>
    </lineage>
</organism>
<protein>
    <submittedName>
        <fullName evidence="2">Uncharacterized protein</fullName>
    </submittedName>
</protein>
<name>A0A6A6VTL2_9PEZI</name>
<proteinExistence type="predicted"/>
<evidence type="ECO:0000256" key="1">
    <source>
        <dbReference type="SAM" id="MobiDB-lite"/>
    </source>
</evidence>
<keyword evidence="3" id="KW-1185">Reference proteome</keyword>